<sequence length="227" mass="25137">MFFGGLEVVAGGYLIHRHYKHKNKKKRQETEVEARRHHTFPGAKPSGQQCQQHSQPQPQHQHSWSPQPDLVHGPEPPKHAQTFTIPRRPIPERKPQIIIEPSLQRTDSFATLSRMPIANGYRPQDVSEDTPPVLPPRRHATSGLSPATTQGVYGNAGYSVSTPALGATPTSPALTYTMVTGQNGFSAHSTDDNWETYDHHVSERPVCAPTEASTQLGERDPPPPYTP</sequence>
<dbReference type="AlphaFoldDB" id="A0A6A5QSG9"/>
<feature type="region of interest" description="Disordered" evidence="1">
    <location>
        <begin position="20"/>
        <end position="105"/>
    </location>
</feature>
<accession>A0A6A5QSG9</accession>
<keyword evidence="3" id="KW-1185">Reference proteome</keyword>
<gene>
    <name evidence="2" type="ORF">BDU57DRAFT_586380</name>
</gene>
<name>A0A6A5QSG9_AMPQU</name>
<dbReference type="OrthoDB" id="3777003at2759"/>
<dbReference type="EMBL" id="ML979134">
    <property type="protein sequence ID" value="KAF1917760.1"/>
    <property type="molecule type" value="Genomic_DNA"/>
</dbReference>
<evidence type="ECO:0000313" key="2">
    <source>
        <dbReference type="EMBL" id="KAF1917760.1"/>
    </source>
</evidence>
<evidence type="ECO:0000313" key="3">
    <source>
        <dbReference type="Proteomes" id="UP000800096"/>
    </source>
</evidence>
<feature type="region of interest" description="Disordered" evidence="1">
    <location>
        <begin position="199"/>
        <end position="227"/>
    </location>
</feature>
<reference evidence="2" key="1">
    <citation type="journal article" date="2020" name="Stud. Mycol.">
        <title>101 Dothideomycetes genomes: a test case for predicting lifestyles and emergence of pathogens.</title>
        <authorList>
            <person name="Haridas S."/>
            <person name="Albert R."/>
            <person name="Binder M."/>
            <person name="Bloem J."/>
            <person name="Labutti K."/>
            <person name="Salamov A."/>
            <person name="Andreopoulos B."/>
            <person name="Baker S."/>
            <person name="Barry K."/>
            <person name="Bills G."/>
            <person name="Bluhm B."/>
            <person name="Cannon C."/>
            <person name="Castanera R."/>
            <person name="Culley D."/>
            <person name="Daum C."/>
            <person name="Ezra D."/>
            <person name="Gonzalez J."/>
            <person name="Henrissat B."/>
            <person name="Kuo A."/>
            <person name="Liang C."/>
            <person name="Lipzen A."/>
            <person name="Lutzoni F."/>
            <person name="Magnuson J."/>
            <person name="Mondo S."/>
            <person name="Nolan M."/>
            <person name="Ohm R."/>
            <person name="Pangilinan J."/>
            <person name="Park H.-J."/>
            <person name="Ramirez L."/>
            <person name="Alfaro M."/>
            <person name="Sun H."/>
            <person name="Tritt A."/>
            <person name="Yoshinaga Y."/>
            <person name="Zwiers L.-H."/>
            <person name="Turgeon B."/>
            <person name="Goodwin S."/>
            <person name="Spatafora J."/>
            <person name="Crous P."/>
            <person name="Grigoriev I."/>
        </authorList>
    </citation>
    <scope>NUCLEOTIDE SEQUENCE</scope>
    <source>
        <strain evidence="2">HMLAC05119</strain>
    </source>
</reference>
<evidence type="ECO:0000256" key="1">
    <source>
        <dbReference type="SAM" id="MobiDB-lite"/>
    </source>
</evidence>
<protein>
    <submittedName>
        <fullName evidence="2">Uncharacterized protein</fullName>
    </submittedName>
</protein>
<feature type="region of interest" description="Disordered" evidence="1">
    <location>
        <begin position="118"/>
        <end position="148"/>
    </location>
</feature>
<organism evidence="2 3">
    <name type="scientific">Ampelomyces quisqualis</name>
    <name type="common">Powdery mildew agent</name>
    <dbReference type="NCBI Taxonomy" id="50730"/>
    <lineage>
        <taxon>Eukaryota</taxon>
        <taxon>Fungi</taxon>
        <taxon>Dikarya</taxon>
        <taxon>Ascomycota</taxon>
        <taxon>Pezizomycotina</taxon>
        <taxon>Dothideomycetes</taxon>
        <taxon>Pleosporomycetidae</taxon>
        <taxon>Pleosporales</taxon>
        <taxon>Pleosporineae</taxon>
        <taxon>Phaeosphaeriaceae</taxon>
        <taxon>Ampelomyces</taxon>
    </lineage>
</organism>
<feature type="compositionally biased region" description="Low complexity" evidence="1">
    <location>
        <begin position="45"/>
        <end position="68"/>
    </location>
</feature>
<dbReference type="Proteomes" id="UP000800096">
    <property type="component" value="Unassembled WGS sequence"/>
</dbReference>
<proteinExistence type="predicted"/>